<reference evidence="1 2" key="1">
    <citation type="journal article" date="2016" name="Nat. Commun.">
        <title>Thousands of microbial genomes shed light on interconnected biogeochemical processes in an aquifer system.</title>
        <authorList>
            <person name="Anantharaman K."/>
            <person name="Brown C.T."/>
            <person name="Hug L.A."/>
            <person name="Sharon I."/>
            <person name="Castelle C.J."/>
            <person name="Probst A.J."/>
            <person name="Thomas B.C."/>
            <person name="Singh A."/>
            <person name="Wilkins M.J."/>
            <person name="Karaoz U."/>
            <person name="Brodie E.L."/>
            <person name="Williams K.H."/>
            <person name="Hubbard S.S."/>
            <person name="Banfield J.F."/>
        </authorList>
    </citation>
    <scope>NUCLEOTIDE SEQUENCE [LARGE SCALE GENOMIC DNA]</scope>
</reference>
<comment type="caution">
    <text evidence="1">The sequence shown here is derived from an EMBL/GenBank/DDBJ whole genome shotgun (WGS) entry which is preliminary data.</text>
</comment>
<gene>
    <name evidence="1" type="ORF">A2175_02055</name>
</gene>
<dbReference type="EMBL" id="MHLY01000001">
    <property type="protein sequence ID" value="OGZ19083.1"/>
    <property type="molecule type" value="Genomic_DNA"/>
</dbReference>
<evidence type="ECO:0000313" key="1">
    <source>
        <dbReference type="EMBL" id="OGZ19083.1"/>
    </source>
</evidence>
<name>A0A1G2DZX0_9BACT</name>
<dbReference type="Proteomes" id="UP000176755">
    <property type="component" value="Unassembled WGS sequence"/>
</dbReference>
<protein>
    <submittedName>
        <fullName evidence="1">Uncharacterized protein</fullName>
    </submittedName>
</protein>
<accession>A0A1G2DZX0</accession>
<dbReference type="AlphaFoldDB" id="A0A1G2DZX0"/>
<sequence>MVIGTSDYKPEVKVVERQNGRVLNVTIEYWPFKMIFARKGNKKVSLISFRRYDESRDEPDWVPPMYFNPAIKVARGIFSSEHG</sequence>
<organism evidence="1 2">
    <name type="scientific">Candidatus Nealsonbacteria bacterium RBG_13_42_11</name>
    <dbReference type="NCBI Taxonomy" id="1801663"/>
    <lineage>
        <taxon>Bacteria</taxon>
        <taxon>Candidatus Nealsoniibacteriota</taxon>
    </lineage>
</organism>
<evidence type="ECO:0000313" key="2">
    <source>
        <dbReference type="Proteomes" id="UP000176755"/>
    </source>
</evidence>
<dbReference type="STRING" id="1801663.A2175_02055"/>
<proteinExistence type="predicted"/>